<evidence type="ECO:0000313" key="6">
    <source>
        <dbReference type="Proteomes" id="UP000199376"/>
    </source>
</evidence>
<dbReference type="SMART" id="SM00047">
    <property type="entry name" value="LYZ2"/>
    <property type="match status" value="1"/>
</dbReference>
<dbReference type="InterPro" id="IPR051056">
    <property type="entry name" value="Glycosyl_Hydrolase_73"/>
</dbReference>
<dbReference type="Proteomes" id="UP000199376">
    <property type="component" value="Unassembled WGS sequence"/>
</dbReference>
<evidence type="ECO:0000259" key="4">
    <source>
        <dbReference type="SMART" id="SM00047"/>
    </source>
</evidence>
<reference evidence="5 6" key="1">
    <citation type="submission" date="2016-10" db="EMBL/GenBank/DDBJ databases">
        <authorList>
            <person name="de Groot N.N."/>
        </authorList>
    </citation>
    <scope>NUCLEOTIDE SEQUENCE [LARGE SCALE GENOMIC DNA]</scope>
    <source>
        <strain evidence="5 6">DSM 19113</strain>
    </source>
</reference>
<dbReference type="Pfam" id="PF01832">
    <property type="entry name" value="Glucosaminidase"/>
    <property type="match status" value="1"/>
</dbReference>
<comment type="similarity">
    <text evidence="1">Belongs to the glycosyl hydrolase 73 family.</text>
</comment>
<evidence type="ECO:0000256" key="1">
    <source>
        <dbReference type="ARBA" id="ARBA00010266"/>
    </source>
</evidence>
<dbReference type="Gene3D" id="3.30.1490.480">
    <property type="entry name" value="Endolytic murein transglycosylase"/>
    <property type="match status" value="1"/>
</dbReference>
<dbReference type="InterPro" id="IPR002901">
    <property type="entry name" value="MGlyc_endo_b_GlcNAc-like_dom"/>
</dbReference>
<dbReference type="Gene3D" id="1.10.530.10">
    <property type="match status" value="1"/>
</dbReference>
<feature type="domain" description="Mannosyl-glycoprotein endo-beta-N-acetylglucosamidase-like" evidence="4">
    <location>
        <begin position="239"/>
        <end position="403"/>
    </location>
</feature>
<name>A0A1I1DTB9_9LACO</name>
<dbReference type="EMBL" id="FOLI01000001">
    <property type="protein sequence ID" value="SFB78057.1"/>
    <property type="molecule type" value="Genomic_DNA"/>
</dbReference>
<keyword evidence="2 5" id="KW-0378">Hydrolase</keyword>
<gene>
    <name evidence="5" type="ORF">SAMN05660453_0117</name>
</gene>
<dbReference type="Gene3D" id="4.10.80.30">
    <property type="entry name" value="DNA polymerase, domain 6"/>
    <property type="match status" value="1"/>
</dbReference>
<organism evidence="5 6">
    <name type="scientific">Fructobacillus durionis</name>
    <dbReference type="NCBI Taxonomy" id="283737"/>
    <lineage>
        <taxon>Bacteria</taxon>
        <taxon>Bacillati</taxon>
        <taxon>Bacillota</taxon>
        <taxon>Bacilli</taxon>
        <taxon>Lactobacillales</taxon>
        <taxon>Lactobacillaceae</taxon>
        <taxon>Fructobacillus</taxon>
    </lineage>
</organism>
<keyword evidence="3" id="KW-0472">Membrane</keyword>
<keyword evidence="3" id="KW-1133">Transmembrane helix</keyword>
<feature type="transmembrane region" description="Helical" evidence="3">
    <location>
        <begin position="21"/>
        <end position="39"/>
    </location>
</feature>
<keyword evidence="3" id="KW-0812">Transmembrane</keyword>
<dbReference type="InterPro" id="IPR003770">
    <property type="entry name" value="MLTG-like"/>
</dbReference>
<dbReference type="Pfam" id="PF02618">
    <property type="entry name" value="YceG"/>
    <property type="match status" value="1"/>
</dbReference>
<protein>
    <submittedName>
        <fullName evidence="5">Flagellum-specific peptidoglycan hydrolase FlgJ</fullName>
    </submittedName>
</protein>
<keyword evidence="6" id="KW-1185">Reference proteome</keyword>
<evidence type="ECO:0000256" key="3">
    <source>
        <dbReference type="SAM" id="Phobius"/>
    </source>
</evidence>
<dbReference type="OrthoDB" id="977752at2"/>
<proteinExistence type="inferred from homology"/>
<dbReference type="PANTHER" id="PTHR33308:SF10">
    <property type="entry name" value="EXO-GLUCOSAMINIDASE LYTG"/>
    <property type="match status" value="1"/>
</dbReference>
<sequence length="404" mass="45227">MELEFNKRLKKNKKKHPVRNIILIILALLIVGGASALYVNHRGYSAKNPDDMSLTEVKVSSSDSISQVGKKLQKKGLIRNERYLTRYAKRYGAKSIKSGTYLFSPVQSIDNVYEELAQGPEETPVLDSGYTYIDGNKTAAQTAGTMADAANVSKTDLLKAYSDKDLIKEMKEKYPKLFLNAKSDLTLYDLVMPGIYKLKDEKSADALVRDLIKRTNKEMKDYYPELKSNGIPVSTAVLLAENGGKTEFDRRLAFIKKIASYAQQLKKDYGILPSISIAQAIHESNWDDSALSSKYNNFYGVKTDDTTTGKSVVLETQEVENGVTVTKKARFAVYASYKDSMKAHAKTLVNGNTWNANQFKDVIAATNYKDAAQALYDDSYATDPNYPAAIIRIIQNWNLVQYDK</sequence>
<accession>A0A1I1DTB9</accession>
<dbReference type="PANTHER" id="PTHR33308">
    <property type="entry name" value="PEPTIDOGLYCAN HYDROLASE FLGJ"/>
    <property type="match status" value="1"/>
</dbReference>
<dbReference type="RefSeq" id="WP_091501028.1">
    <property type="nucleotide sequence ID" value="NZ_FOLI01000001.1"/>
</dbReference>
<dbReference type="STRING" id="283737.SAMN05660453_0117"/>
<evidence type="ECO:0000256" key="2">
    <source>
        <dbReference type="ARBA" id="ARBA00022801"/>
    </source>
</evidence>
<evidence type="ECO:0000313" key="5">
    <source>
        <dbReference type="EMBL" id="SFB78057.1"/>
    </source>
</evidence>
<dbReference type="GO" id="GO:0004040">
    <property type="term" value="F:amidase activity"/>
    <property type="evidence" value="ECO:0007669"/>
    <property type="project" value="InterPro"/>
</dbReference>
<dbReference type="AlphaFoldDB" id="A0A1I1DTB9"/>